<protein>
    <submittedName>
        <fullName evidence="1">Uncharacterized protein</fullName>
    </submittedName>
</protein>
<accession>A0A5N7CLB1</accession>
<dbReference type="AlphaFoldDB" id="A0A5N7CLB1"/>
<dbReference type="EMBL" id="ML735220">
    <property type="protein sequence ID" value="KAE8394996.1"/>
    <property type="molecule type" value="Genomic_DNA"/>
</dbReference>
<reference evidence="1" key="1">
    <citation type="submission" date="2019-04" db="EMBL/GenBank/DDBJ databases">
        <title>Friends and foes A comparative genomics studyof 23 Aspergillus species from section Flavi.</title>
        <authorList>
            <consortium name="DOE Joint Genome Institute"/>
            <person name="Kjaerbolling I."/>
            <person name="Vesth T."/>
            <person name="Frisvad J.C."/>
            <person name="Nybo J.L."/>
            <person name="Theobald S."/>
            <person name="Kildgaard S."/>
            <person name="Isbrandt T."/>
            <person name="Kuo A."/>
            <person name="Sato A."/>
            <person name="Lyhne E.K."/>
            <person name="Kogle M.E."/>
            <person name="Wiebenga A."/>
            <person name="Kun R.S."/>
            <person name="Lubbers R.J."/>
            <person name="Makela M.R."/>
            <person name="Barry K."/>
            <person name="Chovatia M."/>
            <person name="Clum A."/>
            <person name="Daum C."/>
            <person name="Haridas S."/>
            <person name="He G."/>
            <person name="LaButti K."/>
            <person name="Lipzen A."/>
            <person name="Mondo S."/>
            <person name="Riley R."/>
            <person name="Salamov A."/>
            <person name="Simmons B.A."/>
            <person name="Magnuson J.K."/>
            <person name="Henrissat B."/>
            <person name="Mortensen U.H."/>
            <person name="Larsen T.O."/>
            <person name="Devries R.P."/>
            <person name="Grigoriev I.V."/>
            <person name="Machida M."/>
            <person name="Baker S.E."/>
            <person name="Andersen M.R."/>
        </authorList>
    </citation>
    <scope>NUCLEOTIDE SEQUENCE [LARGE SCALE GENOMIC DNA]</scope>
    <source>
        <strain evidence="1">IBT 14317</strain>
    </source>
</reference>
<dbReference type="Proteomes" id="UP000326877">
    <property type="component" value="Unassembled WGS sequence"/>
</dbReference>
<sequence length="121" mass="13904">MSTIHQPDGQRNQEDELSRNIETPTLPLPVMNTLLWPSVHTCCQNHSRLDCSFFSWLLEAALPRCTHDFEGAAGTQKDIFKLFAVELWLIWCSLSSLQVKAQGLILDHSARLRYIGNRRMH</sequence>
<gene>
    <name evidence="1" type="ORF">BDV23DRAFT_146008</name>
</gene>
<proteinExistence type="predicted"/>
<organism evidence="1">
    <name type="scientific">Petromyces alliaceus</name>
    <name type="common">Aspergillus alliaceus</name>
    <dbReference type="NCBI Taxonomy" id="209559"/>
    <lineage>
        <taxon>Eukaryota</taxon>
        <taxon>Fungi</taxon>
        <taxon>Dikarya</taxon>
        <taxon>Ascomycota</taxon>
        <taxon>Pezizomycotina</taxon>
        <taxon>Eurotiomycetes</taxon>
        <taxon>Eurotiomycetidae</taxon>
        <taxon>Eurotiales</taxon>
        <taxon>Aspergillaceae</taxon>
        <taxon>Aspergillus</taxon>
        <taxon>Aspergillus subgen. Circumdati</taxon>
    </lineage>
</organism>
<evidence type="ECO:0000313" key="1">
    <source>
        <dbReference type="EMBL" id="KAE8394996.1"/>
    </source>
</evidence>
<name>A0A5N7CLB1_PETAA</name>